<sequence length="132" mass="14669">MLAASSRGRQLGLSFCFICFLTALTGLTKHDHSGSQRVDYTLGHGADYFGVLGAGRERLLQEQEQSGSCLSSSIERGWKRSESSAGDIRQKMRVGRQRDEQRNLPEPQARGNEAKQPEGRTERRARATQSDT</sequence>
<keyword evidence="2" id="KW-0732">Signal</keyword>
<feature type="compositionally biased region" description="Polar residues" evidence="1">
    <location>
        <begin position="62"/>
        <end position="74"/>
    </location>
</feature>
<feature type="region of interest" description="Disordered" evidence="1">
    <location>
        <begin position="62"/>
        <end position="132"/>
    </location>
</feature>
<comment type="caution">
    <text evidence="3">The sequence shown here is derived from an EMBL/GenBank/DDBJ whole genome shotgun (WGS) entry which is preliminary data.</text>
</comment>
<evidence type="ECO:0000256" key="2">
    <source>
        <dbReference type="SAM" id="SignalP"/>
    </source>
</evidence>
<dbReference type="EMBL" id="CADEAL010001602">
    <property type="protein sequence ID" value="CAB1433847.1"/>
    <property type="molecule type" value="Genomic_DNA"/>
</dbReference>
<feature type="compositionally biased region" description="Basic and acidic residues" evidence="1">
    <location>
        <begin position="112"/>
        <end position="125"/>
    </location>
</feature>
<name>A0A9N7YNQ5_PLEPL</name>
<feature type="signal peptide" evidence="2">
    <location>
        <begin position="1"/>
        <end position="26"/>
    </location>
</feature>
<gene>
    <name evidence="3" type="ORF">PLEPLA_LOCUS21938</name>
</gene>
<keyword evidence="4" id="KW-1185">Reference proteome</keyword>
<evidence type="ECO:0000313" key="4">
    <source>
        <dbReference type="Proteomes" id="UP001153269"/>
    </source>
</evidence>
<evidence type="ECO:0000313" key="3">
    <source>
        <dbReference type="EMBL" id="CAB1433847.1"/>
    </source>
</evidence>
<dbReference type="Proteomes" id="UP001153269">
    <property type="component" value="Unassembled WGS sequence"/>
</dbReference>
<protein>
    <submittedName>
        <fullName evidence="3">Uncharacterized protein</fullName>
    </submittedName>
</protein>
<organism evidence="3 4">
    <name type="scientific">Pleuronectes platessa</name>
    <name type="common">European plaice</name>
    <dbReference type="NCBI Taxonomy" id="8262"/>
    <lineage>
        <taxon>Eukaryota</taxon>
        <taxon>Metazoa</taxon>
        <taxon>Chordata</taxon>
        <taxon>Craniata</taxon>
        <taxon>Vertebrata</taxon>
        <taxon>Euteleostomi</taxon>
        <taxon>Actinopterygii</taxon>
        <taxon>Neopterygii</taxon>
        <taxon>Teleostei</taxon>
        <taxon>Neoteleostei</taxon>
        <taxon>Acanthomorphata</taxon>
        <taxon>Carangaria</taxon>
        <taxon>Pleuronectiformes</taxon>
        <taxon>Pleuronectoidei</taxon>
        <taxon>Pleuronectidae</taxon>
        <taxon>Pleuronectes</taxon>
    </lineage>
</organism>
<feature type="chain" id="PRO_5040235983" evidence="2">
    <location>
        <begin position="27"/>
        <end position="132"/>
    </location>
</feature>
<evidence type="ECO:0000256" key="1">
    <source>
        <dbReference type="SAM" id="MobiDB-lite"/>
    </source>
</evidence>
<accession>A0A9N7YNQ5</accession>
<dbReference type="AlphaFoldDB" id="A0A9N7YNQ5"/>
<proteinExistence type="predicted"/>
<reference evidence="3" key="1">
    <citation type="submission" date="2020-03" db="EMBL/GenBank/DDBJ databases">
        <authorList>
            <person name="Weist P."/>
        </authorList>
    </citation>
    <scope>NUCLEOTIDE SEQUENCE</scope>
</reference>